<accession>A0A1N6RL92</accession>
<keyword evidence="2" id="KW-1133">Transmembrane helix</keyword>
<feature type="chain" id="PRO_5013292069" evidence="3">
    <location>
        <begin position="40"/>
        <end position="602"/>
    </location>
</feature>
<protein>
    <submittedName>
        <fullName evidence="6">Uncharacterized protein</fullName>
    </submittedName>
</protein>
<dbReference type="Pfam" id="PF08341">
    <property type="entry name" value="TED"/>
    <property type="match status" value="1"/>
</dbReference>
<evidence type="ECO:0000256" key="1">
    <source>
        <dbReference type="SAM" id="MobiDB-lite"/>
    </source>
</evidence>
<dbReference type="RefSeq" id="WP_143311116.1">
    <property type="nucleotide sequence ID" value="NZ_FTMI01000003.1"/>
</dbReference>
<feature type="region of interest" description="Disordered" evidence="1">
    <location>
        <begin position="551"/>
        <end position="570"/>
    </location>
</feature>
<dbReference type="Pfam" id="PF19407">
    <property type="entry name" value="DUF5979"/>
    <property type="match status" value="2"/>
</dbReference>
<evidence type="ECO:0000259" key="5">
    <source>
        <dbReference type="Pfam" id="PF19407"/>
    </source>
</evidence>
<keyword evidence="2" id="KW-0812">Transmembrane</keyword>
<evidence type="ECO:0000313" key="6">
    <source>
        <dbReference type="EMBL" id="SIQ29650.1"/>
    </source>
</evidence>
<keyword evidence="7" id="KW-1185">Reference proteome</keyword>
<dbReference type="AlphaFoldDB" id="A0A1N6RL92"/>
<keyword evidence="3" id="KW-0732">Signal</keyword>
<proteinExistence type="predicted"/>
<evidence type="ECO:0000256" key="2">
    <source>
        <dbReference type="SAM" id="Phobius"/>
    </source>
</evidence>
<dbReference type="InterPro" id="IPR046022">
    <property type="entry name" value="DUF5979"/>
</dbReference>
<keyword evidence="2" id="KW-0472">Membrane</keyword>
<evidence type="ECO:0000259" key="4">
    <source>
        <dbReference type="Pfam" id="PF08341"/>
    </source>
</evidence>
<name>A0A1N6RL92_9MICO</name>
<evidence type="ECO:0000313" key="7">
    <source>
        <dbReference type="Proteomes" id="UP000186235"/>
    </source>
</evidence>
<feature type="signal peptide" evidence="3">
    <location>
        <begin position="1"/>
        <end position="39"/>
    </location>
</feature>
<organism evidence="6 7">
    <name type="scientific">Cellulosimicrobium aquatile</name>
    <dbReference type="NCBI Taxonomy" id="1612203"/>
    <lineage>
        <taxon>Bacteria</taxon>
        <taxon>Bacillati</taxon>
        <taxon>Actinomycetota</taxon>
        <taxon>Actinomycetes</taxon>
        <taxon>Micrococcales</taxon>
        <taxon>Promicromonosporaceae</taxon>
        <taxon>Cellulosimicrobium</taxon>
    </lineage>
</organism>
<dbReference type="Proteomes" id="UP000186235">
    <property type="component" value="Unassembled WGS sequence"/>
</dbReference>
<gene>
    <name evidence="6" type="ORF">SAMN05518682_1997</name>
</gene>
<feature type="transmembrane region" description="Helical" evidence="2">
    <location>
        <begin position="577"/>
        <end position="598"/>
    </location>
</feature>
<feature type="domain" description="DUF5979" evidence="5">
    <location>
        <begin position="451"/>
        <end position="550"/>
    </location>
</feature>
<dbReference type="EMBL" id="FTMI01000003">
    <property type="protein sequence ID" value="SIQ29650.1"/>
    <property type="molecule type" value="Genomic_DNA"/>
</dbReference>
<feature type="domain" description="Thioester" evidence="4">
    <location>
        <begin position="115"/>
        <end position="203"/>
    </location>
</feature>
<evidence type="ECO:0000256" key="3">
    <source>
        <dbReference type="SAM" id="SignalP"/>
    </source>
</evidence>
<feature type="compositionally biased region" description="Low complexity" evidence="1">
    <location>
        <begin position="552"/>
        <end position="565"/>
    </location>
</feature>
<reference evidence="7" key="1">
    <citation type="submission" date="2017-01" db="EMBL/GenBank/DDBJ databases">
        <authorList>
            <person name="Varghese N."/>
            <person name="Submissions S."/>
        </authorList>
    </citation>
    <scope>NUCLEOTIDE SEQUENCE [LARGE SCALE GENOMIC DNA]</scope>
    <source>
        <strain evidence="7">3bp</strain>
    </source>
</reference>
<feature type="domain" description="DUF5979" evidence="5">
    <location>
        <begin position="341"/>
        <end position="442"/>
    </location>
</feature>
<dbReference type="InterPro" id="IPR013552">
    <property type="entry name" value="Thioester_dom"/>
</dbReference>
<sequence length="602" mass="60950">MHAATTTTPPTASLRPVAWLSALALLAVLLVVGSPPAHAKPDPDGVGAGPRGPFTEISITGFGAGQAVTGFTAPAGFDPLAGYPADVPAGSTANDAEFAGAIQVTDTASGQTTFTYCIDLLTDTRTGVNYEIGTWDEANVPNLGYVGYILHNYYPVTNEPAAAPSANARAAAVQAAIWFFSDEYVLATTDPVRQYTAQIVADAIANGPSPEPTPPLLEVTPENLAAPTTGDIVGPFTVEAGGPATIRSFGAEVFTDPEGTDLLADGATVPPGATLWARLAGDTPPYGFVLERQVTVLESTVYLYDGTNTGRDEAQKLVLAQPTELTRRAGALLEPFAAGSLEVTKVVTGDGAGLQSDVVLDVVCTAPGGGETVERTVTVPAGAAAGEHTEVVSGLPAEWTCVVTESDDGDNGRVVVTGTDITPESVIISNGDTTTVTVTNTYVVATGGLLVRKAVDGPAAGSQGPITLALTCDDPDGAFDQEVELPGGLTGADNVALELDGIPAGTTCTVTETVDGSTATTLLTRTVVAPESVTVAEDETAELVVANTYDRAPTPTSAPTQPATAGPGGLASTGADAASLLVLALLLVLGGTATVVLLRRRA</sequence>